<feature type="transmembrane region" description="Helical" evidence="6">
    <location>
        <begin position="419"/>
        <end position="441"/>
    </location>
</feature>
<evidence type="ECO:0000256" key="3">
    <source>
        <dbReference type="ARBA" id="ARBA00022692"/>
    </source>
</evidence>
<evidence type="ECO:0000256" key="1">
    <source>
        <dbReference type="ARBA" id="ARBA00004141"/>
    </source>
</evidence>
<evidence type="ECO:0000313" key="8">
    <source>
        <dbReference type="EMBL" id="MEK8131850.1"/>
    </source>
</evidence>
<keyword evidence="3 6" id="KW-0812">Transmembrane</keyword>
<dbReference type="InterPro" id="IPR004923">
    <property type="entry name" value="FTR1/Fip1/EfeU"/>
</dbReference>
<dbReference type="Pfam" id="PF03239">
    <property type="entry name" value="FTR1"/>
    <property type="match status" value="1"/>
</dbReference>
<feature type="transmembrane region" description="Helical" evidence="6">
    <location>
        <begin position="386"/>
        <end position="407"/>
    </location>
</feature>
<protein>
    <submittedName>
        <fullName evidence="8">FTR1 family protein</fullName>
    </submittedName>
</protein>
<dbReference type="RefSeq" id="WP_341418980.1">
    <property type="nucleotide sequence ID" value="NZ_JBBPCC010000024.1"/>
</dbReference>
<dbReference type="PANTHER" id="PTHR31632">
    <property type="entry name" value="IRON TRANSPORTER FTH1"/>
    <property type="match status" value="1"/>
</dbReference>
<sequence length="500" mass="53435">MSDTSWPIRRLLIGAVCVFLLAGSLFFSASSSLQAAAGEPANGENLSSVVAQAEALKAYLETGDLERSAQAFGAVKKWWSSSKAAVKQDSLQLALEIDNEVAGLSLALLNKDAGKAQELAATLHFSLLNYRDGAYADNEGKTRMTLDAYILKLRAAGDLIGREQWTEASAQVKHLQQQWLSVEGDIVSRSQTVYNASERDLVLLDAYLNSEDKRPQAKAIVDRMIEALTPLTGASYSWWDAALIPVREGMEGLLVVGALLMYANKAGSAAARRWVIGGSAAGVILCIGAGFAVAFLLSSGAFGRNNALINGWTGVLASVLLLYVSYWLHRNSDVKRWNQYLSAKSSQAISGGRMASLALLALFAIVREGLETVIFLIGMAGKMSGGELAAGITAGFGVLAACAFVVIKAGTRLPVRPVFTVSSVIVFYLCFKFMGSGIHSLQMAGLLPTTMQDYLPELLSISLYPSWVSTLPQLLLVAAGLIALLVQRLTRKQNGSLTIS</sequence>
<name>A0ABU9DUU5_9BACL</name>
<organism evidence="8 9">
    <name type="scientific">Paenibacillus filicis</name>
    <dbReference type="NCBI Taxonomy" id="669464"/>
    <lineage>
        <taxon>Bacteria</taxon>
        <taxon>Bacillati</taxon>
        <taxon>Bacillota</taxon>
        <taxon>Bacilli</taxon>
        <taxon>Bacillales</taxon>
        <taxon>Paenibacillaceae</taxon>
        <taxon>Paenibacillus</taxon>
    </lineage>
</organism>
<keyword evidence="9" id="KW-1185">Reference proteome</keyword>
<evidence type="ECO:0000256" key="5">
    <source>
        <dbReference type="ARBA" id="ARBA00023136"/>
    </source>
</evidence>
<proteinExistence type="inferred from homology"/>
<reference evidence="8 9" key="1">
    <citation type="submission" date="2024-04" db="EMBL/GenBank/DDBJ databases">
        <title>draft genome sequnece of Paenibacillus filicis.</title>
        <authorList>
            <person name="Kim D.-U."/>
        </authorList>
    </citation>
    <scope>NUCLEOTIDE SEQUENCE [LARGE SCALE GENOMIC DNA]</scope>
    <source>
        <strain evidence="8 9">KACC14197</strain>
    </source>
</reference>
<comment type="similarity">
    <text evidence="2">Belongs to the oxidase-dependent Fe transporter (OFeT) (TC 9.A.10.1) family.</text>
</comment>
<feature type="chain" id="PRO_5047457066" evidence="7">
    <location>
        <begin position="36"/>
        <end position="500"/>
    </location>
</feature>
<accession>A0ABU9DUU5</accession>
<keyword evidence="7" id="KW-0732">Signal</keyword>
<gene>
    <name evidence="8" type="ORF">WMW72_28475</name>
</gene>
<feature type="signal peptide" evidence="7">
    <location>
        <begin position="1"/>
        <end position="35"/>
    </location>
</feature>
<feature type="transmembrane region" description="Helical" evidence="6">
    <location>
        <begin position="461"/>
        <end position="486"/>
    </location>
</feature>
<evidence type="ECO:0000313" key="9">
    <source>
        <dbReference type="Proteomes" id="UP001469365"/>
    </source>
</evidence>
<dbReference type="EMBL" id="JBBPCC010000024">
    <property type="protein sequence ID" value="MEK8131850.1"/>
    <property type="molecule type" value="Genomic_DNA"/>
</dbReference>
<keyword evidence="4 6" id="KW-1133">Transmembrane helix</keyword>
<dbReference type="PANTHER" id="PTHR31632:SF2">
    <property type="entry name" value="PLASMA MEMBRANE IRON PERMEASE"/>
    <property type="match status" value="1"/>
</dbReference>
<feature type="transmembrane region" description="Helical" evidence="6">
    <location>
        <begin position="309"/>
        <end position="328"/>
    </location>
</feature>
<dbReference type="Proteomes" id="UP001469365">
    <property type="component" value="Unassembled WGS sequence"/>
</dbReference>
<comment type="caution">
    <text evidence="8">The sequence shown here is derived from an EMBL/GenBank/DDBJ whole genome shotgun (WGS) entry which is preliminary data.</text>
</comment>
<comment type="subcellular location">
    <subcellularLocation>
        <location evidence="1">Membrane</location>
        <topology evidence="1">Multi-pass membrane protein</topology>
    </subcellularLocation>
</comment>
<evidence type="ECO:0000256" key="4">
    <source>
        <dbReference type="ARBA" id="ARBA00022989"/>
    </source>
</evidence>
<keyword evidence="5 6" id="KW-0472">Membrane</keyword>
<evidence type="ECO:0000256" key="7">
    <source>
        <dbReference type="SAM" id="SignalP"/>
    </source>
</evidence>
<evidence type="ECO:0000256" key="6">
    <source>
        <dbReference type="SAM" id="Phobius"/>
    </source>
</evidence>
<evidence type="ECO:0000256" key="2">
    <source>
        <dbReference type="ARBA" id="ARBA00008333"/>
    </source>
</evidence>
<feature type="transmembrane region" description="Helical" evidence="6">
    <location>
        <begin position="274"/>
        <end position="297"/>
    </location>
</feature>